<dbReference type="SMART" id="SM00450">
    <property type="entry name" value="RHOD"/>
    <property type="match status" value="1"/>
</dbReference>
<dbReference type="Gene3D" id="3.40.250.10">
    <property type="entry name" value="Rhodanese-like domain"/>
    <property type="match status" value="1"/>
</dbReference>
<dbReference type="KEGG" id="tbe:Trebr_0393"/>
<dbReference type="OrthoDB" id="9802028at2"/>
<dbReference type="InterPro" id="IPR032836">
    <property type="entry name" value="DsrE2-like"/>
</dbReference>
<dbReference type="SUPFAM" id="SSF52821">
    <property type="entry name" value="Rhodanese/Cell cycle control phosphatase"/>
    <property type="match status" value="1"/>
</dbReference>
<dbReference type="Gene3D" id="3.30.110.40">
    <property type="entry name" value="TusA-like domain"/>
    <property type="match status" value="1"/>
</dbReference>
<comment type="cofactor">
    <cofactor evidence="1">
        <name>FAD</name>
        <dbReference type="ChEBI" id="CHEBI:57692"/>
    </cofactor>
</comment>
<dbReference type="InterPro" id="IPR036188">
    <property type="entry name" value="FAD/NAD-bd_sf"/>
</dbReference>
<evidence type="ECO:0000256" key="1">
    <source>
        <dbReference type="ARBA" id="ARBA00001974"/>
    </source>
</evidence>
<dbReference type="SUPFAM" id="SSF64307">
    <property type="entry name" value="SirA-like"/>
    <property type="match status" value="1"/>
</dbReference>
<dbReference type="EC" id="1.8.1.14" evidence="9"/>
<organism evidence="9 10">
    <name type="scientific">Treponema brennaborense (strain DSM 12168 / CIP 105900 / DD5/3)</name>
    <dbReference type="NCBI Taxonomy" id="906968"/>
    <lineage>
        <taxon>Bacteria</taxon>
        <taxon>Pseudomonadati</taxon>
        <taxon>Spirochaetota</taxon>
        <taxon>Spirochaetia</taxon>
        <taxon>Spirochaetales</taxon>
        <taxon>Treponemataceae</taxon>
        <taxon>Treponema</taxon>
    </lineage>
</organism>
<dbReference type="eggNOG" id="COG0446">
    <property type="taxonomic scope" value="Bacteria"/>
</dbReference>
<dbReference type="Pfam" id="PF02852">
    <property type="entry name" value="Pyr_redox_dim"/>
    <property type="match status" value="1"/>
</dbReference>
<evidence type="ECO:0000256" key="4">
    <source>
        <dbReference type="ARBA" id="ARBA00022827"/>
    </source>
</evidence>
<dbReference type="AlphaFoldDB" id="F4LNI6"/>
<dbReference type="PRINTS" id="PR00411">
    <property type="entry name" value="PNDRDTASEI"/>
</dbReference>
<evidence type="ECO:0000256" key="3">
    <source>
        <dbReference type="ARBA" id="ARBA00022630"/>
    </source>
</evidence>
<feature type="compositionally biased region" description="Polar residues" evidence="7">
    <location>
        <begin position="686"/>
        <end position="698"/>
    </location>
</feature>
<comment type="similarity">
    <text evidence="2">Belongs to the class-III pyridine nucleotide-disulfide oxidoreductase family.</text>
</comment>
<evidence type="ECO:0000259" key="8">
    <source>
        <dbReference type="PROSITE" id="PS50206"/>
    </source>
</evidence>
<dbReference type="SUPFAM" id="SSF75169">
    <property type="entry name" value="DsrEFH-like"/>
    <property type="match status" value="1"/>
</dbReference>
<dbReference type="HOGENOM" id="CLU_003291_3_0_12"/>
<dbReference type="Gene3D" id="3.50.50.60">
    <property type="entry name" value="FAD/NAD(P)-binding domain"/>
    <property type="match status" value="2"/>
</dbReference>
<dbReference type="EMBL" id="CP002696">
    <property type="protein sequence ID" value="AEE15840.1"/>
    <property type="molecule type" value="Genomic_DNA"/>
</dbReference>
<feature type="compositionally biased region" description="Basic and acidic residues" evidence="7">
    <location>
        <begin position="673"/>
        <end position="685"/>
    </location>
</feature>
<dbReference type="SUPFAM" id="SSF51905">
    <property type="entry name" value="FAD/NAD(P)-binding domain"/>
    <property type="match status" value="1"/>
</dbReference>
<dbReference type="STRING" id="906968.Trebr_0393"/>
<dbReference type="InterPro" id="IPR004099">
    <property type="entry name" value="Pyr_nucl-diS_OxRdtase_dimer"/>
</dbReference>
<evidence type="ECO:0000313" key="9">
    <source>
        <dbReference type="EMBL" id="AEE15840.1"/>
    </source>
</evidence>
<keyword evidence="5 9" id="KW-0560">Oxidoreductase</keyword>
<dbReference type="SUPFAM" id="SSF55424">
    <property type="entry name" value="FAD/NAD-linked reductases, dimerisation (C-terminal) domain"/>
    <property type="match status" value="1"/>
</dbReference>
<evidence type="ECO:0000256" key="2">
    <source>
        <dbReference type="ARBA" id="ARBA00009130"/>
    </source>
</evidence>
<dbReference type="InterPro" id="IPR036873">
    <property type="entry name" value="Rhodanese-like_dom_sf"/>
</dbReference>
<feature type="region of interest" description="Disordered" evidence="7">
    <location>
        <begin position="673"/>
        <end position="700"/>
    </location>
</feature>
<dbReference type="PRINTS" id="PR00368">
    <property type="entry name" value="FADPNR"/>
</dbReference>
<name>F4LNI6_TREBD</name>
<dbReference type="InterPro" id="IPR016156">
    <property type="entry name" value="FAD/NAD-linked_Rdtase_dimer_sf"/>
</dbReference>
<dbReference type="InterPro" id="IPR001455">
    <property type="entry name" value="TusA-like"/>
</dbReference>
<dbReference type="InterPro" id="IPR050260">
    <property type="entry name" value="FAD-bd_OxRdtase"/>
</dbReference>
<dbReference type="Pfam" id="PF01206">
    <property type="entry name" value="TusA"/>
    <property type="match status" value="1"/>
</dbReference>
<dbReference type="eggNOG" id="COG2210">
    <property type="taxonomic scope" value="Bacteria"/>
</dbReference>
<dbReference type="Gene3D" id="3.40.1260.10">
    <property type="entry name" value="DsrEFH-like"/>
    <property type="match status" value="1"/>
</dbReference>
<evidence type="ECO:0000256" key="6">
    <source>
        <dbReference type="ARBA" id="ARBA00023284"/>
    </source>
</evidence>
<dbReference type="InterPro" id="IPR027396">
    <property type="entry name" value="DsrEFH-like"/>
</dbReference>
<evidence type="ECO:0000313" key="10">
    <source>
        <dbReference type="Proteomes" id="UP000006546"/>
    </source>
</evidence>
<dbReference type="PROSITE" id="PS50206">
    <property type="entry name" value="RHODANESE_3"/>
    <property type="match status" value="1"/>
</dbReference>
<sequence>MADKTLIIGGVAGGATAAARLRRRNESMQIIMFERGEYISYANCGLPYYIGGVIHNRDALLLQTPQAMLKKFNVDVRTSNEVTAIRPAEKKVTVRNLKTGAVYDESYDNLIIATGSSPVKPPIPGIESPGIFTLWTVPDTDRIRNFIEEKKPARAAVVGGGFIGLEMAENLKSAGLSVSLIEMQEQVMAPLDREMAEILHVHLERNGVELILGDGVKRFRPEAGGTVVELASGRTVVADMVVLAIGVRPNSQLAKDAGLALNAKGGIVVDEYLRTSEKDIYAVGDVIEVTDYVSGGKTMIPLAGPANKQARILADNLSGDRKTYGGTIGTAIAKVFELNAASAGLNEKQLAAAGKKKDADYHTVLINQKSHAGYYPGATTLTLKLLFEKNGTILGAQVVGSDGVDKRIDTIATVMRLRGTVHDLAELELAYAPPFSSAKDPVNMLGFVAENVLDTLVTCIEWRDAEALLRSGSDDFTVLDVMEDSERTVFAVPGSYHIPLGQLRERLSELDPSKLIVPYCAVGVRSYNAARILMQNGFKRVAMISGGTSFYKATHRESDAVSEDAAYSAAVGALSETAAHSATVGAASDTEYSADRSIKILDCSGLQCPGPIMKVYEALCDMEDSQILQVSATDMGFTADAAAWCRRTGNTFVRSERRGGEYVVYIRKGGDCCDPHDRGTPRKQESAPSQGAAQSPETALSPAQGKTIIVFSGDLDRVLASFIIANGAAAMGRPVTMFFTFWGLNVLRKTRTGKIKKPFMDKMFASMMPKGSAKLKLSKLNMAGMGTAMMKKVMNDKNVDSLETLIRHALDNGVKLIACTMSMDIMGITKEELIDGVEFAGVASYLGDAEESNVNLFI</sequence>
<gene>
    <name evidence="9" type="ordered locus">Trebr_0393</name>
</gene>
<evidence type="ECO:0000256" key="5">
    <source>
        <dbReference type="ARBA" id="ARBA00023002"/>
    </source>
</evidence>
<evidence type="ECO:0000256" key="7">
    <source>
        <dbReference type="SAM" id="MobiDB-lite"/>
    </source>
</evidence>
<reference evidence="10" key="1">
    <citation type="submission" date="2011-04" db="EMBL/GenBank/DDBJ databases">
        <title>The complete genome of Treponema brennaborense DSM 12168.</title>
        <authorList>
            <person name="Lucas S."/>
            <person name="Han J."/>
            <person name="Lapidus A."/>
            <person name="Bruce D."/>
            <person name="Goodwin L."/>
            <person name="Pitluck S."/>
            <person name="Peters L."/>
            <person name="Kyrpides N."/>
            <person name="Mavromatis K."/>
            <person name="Ivanova N."/>
            <person name="Mikhailova N."/>
            <person name="Pagani I."/>
            <person name="Teshima H."/>
            <person name="Detter J.C."/>
            <person name="Tapia R."/>
            <person name="Han C."/>
            <person name="Land M."/>
            <person name="Hauser L."/>
            <person name="Markowitz V."/>
            <person name="Cheng J.-F."/>
            <person name="Hugenholtz P."/>
            <person name="Woyke T."/>
            <person name="Wu D."/>
            <person name="Gronow S."/>
            <person name="Wellnitz S."/>
            <person name="Brambilla E."/>
            <person name="Klenk H.-P."/>
            <person name="Eisen J.A."/>
        </authorList>
    </citation>
    <scope>NUCLEOTIDE SEQUENCE [LARGE SCALE GENOMIC DNA]</scope>
    <source>
        <strain evidence="10">DSM 12168 / CIP 105900 / DD5/3</strain>
    </source>
</reference>
<dbReference type="InterPro" id="IPR001763">
    <property type="entry name" value="Rhodanese-like_dom"/>
</dbReference>
<proteinExistence type="inferred from homology"/>
<keyword evidence="6" id="KW-0676">Redox-active center</keyword>
<keyword evidence="10" id="KW-1185">Reference proteome</keyword>
<dbReference type="Pfam" id="PF00581">
    <property type="entry name" value="Rhodanese"/>
    <property type="match status" value="1"/>
</dbReference>
<dbReference type="eggNOG" id="COG0607">
    <property type="taxonomic scope" value="Bacteria"/>
</dbReference>
<feature type="domain" description="Rhodanese" evidence="8">
    <location>
        <begin position="472"/>
        <end position="560"/>
    </location>
</feature>
<dbReference type="Pfam" id="PF13686">
    <property type="entry name" value="DrsE_2"/>
    <property type="match status" value="1"/>
</dbReference>
<dbReference type="PANTHER" id="PTHR43429:SF1">
    <property type="entry name" value="NAD(P)H SULFUR OXIDOREDUCTASE (COA-DEPENDENT)"/>
    <property type="match status" value="1"/>
</dbReference>
<dbReference type="Pfam" id="PF07992">
    <property type="entry name" value="Pyr_redox_2"/>
    <property type="match status" value="1"/>
</dbReference>
<keyword evidence="3" id="KW-0285">Flavoprotein</keyword>
<dbReference type="Proteomes" id="UP000006546">
    <property type="component" value="Chromosome"/>
</dbReference>
<dbReference type="RefSeq" id="WP_013757559.1">
    <property type="nucleotide sequence ID" value="NC_015500.1"/>
</dbReference>
<dbReference type="GO" id="GO:0050451">
    <property type="term" value="F:CoA-disulfide reductase (NADPH) activity"/>
    <property type="evidence" value="ECO:0007669"/>
    <property type="project" value="UniProtKB-EC"/>
</dbReference>
<dbReference type="InterPro" id="IPR036868">
    <property type="entry name" value="TusA-like_sf"/>
</dbReference>
<protein>
    <submittedName>
        <fullName evidence="9">CoA-disulfide reductase</fullName>
        <ecNumber evidence="9">1.8.1.14</ecNumber>
    </submittedName>
</protein>
<accession>F4LNI6</accession>
<dbReference type="InterPro" id="IPR023753">
    <property type="entry name" value="FAD/NAD-binding_dom"/>
</dbReference>
<dbReference type="PANTHER" id="PTHR43429">
    <property type="entry name" value="PYRIDINE NUCLEOTIDE-DISULFIDE OXIDOREDUCTASE DOMAIN-CONTAINING"/>
    <property type="match status" value="1"/>
</dbReference>
<keyword evidence="4" id="KW-0274">FAD</keyword>